<evidence type="ECO:0000313" key="2">
    <source>
        <dbReference type="EMBL" id="GGF40133.1"/>
    </source>
</evidence>
<organism evidence="2 3">
    <name type="scientific">Subtercola lobariae</name>
    <dbReference type="NCBI Taxonomy" id="1588641"/>
    <lineage>
        <taxon>Bacteria</taxon>
        <taxon>Bacillati</taxon>
        <taxon>Actinomycetota</taxon>
        <taxon>Actinomycetes</taxon>
        <taxon>Micrococcales</taxon>
        <taxon>Microbacteriaceae</taxon>
        <taxon>Subtercola</taxon>
    </lineage>
</organism>
<evidence type="ECO:0000259" key="1">
    <source>
        <dbReference type="Pfam" id="PF00561"/>
    </source>
</evidence>
<dbReference type="Proteomes" id="UP000598775">
    <property type="component" value="Unassembled WGS sequence"/>
</dbReference>
<dbReference type="EMBL" id="BMGP01000007">
    <property type="protein sequence ID" value="GGF40133.1"/>
    <property type="molecule type" value="Genomic_DNA"/>
</dbReference>
<dbReference type="PANTHER" id="PTHR45763">
    <property type="entry name" value="HYDROLASE, ALPHA/BETA FOLD FAMILY PROTEIN, EXPRESSED-RELATED"/>
    <property type="match status" value="1"/>
</dbReference>
<sequence length="287" mass="30534">MSDAEELTLADGRRLAYYRFGDPDGAVVVNCHGGLVSGLDVGLSDAAARASGISIISPNRPGIGTSDRKSGHGILSWAQTDLVELVDRLGIDRFTVMGWSEGGQYALAAGYALPSRVDRVAVIAGALPLDDPSAFGELNATDRRLSGLSRRAPLLARGYFATSRILAGASPRVVARVAARTMSRVDADIVEENHQWFAQCVVDAARDAAGAVDEYAAFVAPWGFELEQVTVPVDVYQGDDDTLIPAQWARTMVSRLPSAVLHSYPGEGHFIAVTRRAEVLRGLVASV</sequence>
<dbReference type="PANTHER" id="PTHR45763:SF46">
    <property type="entry name" value="AB HYDROLASE-1 DOMAIN-CONTAINING PROTEIN"/>
    <property type="match status" value="1"/>
</dbReference>
<dbReference type="Pfam" id="PF00561">
    <property type="entry name" value="Abhydrolase_1"/>
    <property type="match status" value="1"/>
</dbReference>
<accession>A0A917F3W7</accession>
<dbReference type="Gene3D" id="3.40.50.1820">
    <property type="entry name" value="alpha/beta hydrolase"/>
    <property type="match status" value="1"/>
</dbReference>
<protein>
    <submittedName>
        <fullName evidence="2">Alpha/beta hydrolase</fullName>
    </submittedName>
</protein>
<evidence type="ECO:0000313" key="3">
    <source>
        <dbReference type="Proteomes" id="UP000598775"/>
    </source>
</evidence>
<keyword evidence="3" id="KW-1185">Reference proteome</keyword>
<dbReference type="GO" id="GO:0016787">
    <property type="term" value="F:hydrolase activity"/>
    <property type="evidence" value="ECO:0007669"/>
    <property type="project" value="UniProtKB-KW"/>
</dbReference>
<dbReference type="AlphaFoldDB" id="A0A917F3W7"/>
<reference evidence="2 3" key="1">
    <citation type="journal article" date="2014" name="Int. J. Syst. Evol. Microbiol.">
        <title>Complete genome sequence of Corynebacterium casei LMG S-19264T (=DSM 44701T), isolated from a smear-ripened cheese.</title>
        <authorList>
            <consortium name="US DOE Joint Genome Institute (JGI-PGF)"/>
            <person name="Walter F."/>
            <person name="Albersmeier A."/>
            <person name="Kalinowski J."/>
            <person name="Ruckert C."/>
        </authorList>
    </citation>
    <scope>NUCLEOTIDE SEQUENCE [LARGE SCALE GENOMIC DNA]</scope>
    <source>
        <strain evidence="2 3">CGMCC 1.12976</strain>
    </source>
</reference>
<dbReference type="InterPro" id="IPR000073">
    <property type="entry name" value="AB_hydrolase_1"/>
</dbReference>
<proteinExistence type="predicted"/>
<name>A0A917F3W7_9MICO</name>
<dbReference type="SUPFAM" id="SSF53474">
    <property type="entry name" value="alpha/beta-Hydrolases"/>
    <property type="match status" value="1"/>
</dbReference>
<dbReference type="InterPro" id="IPR029058">
    <property type="entry name" value="AB_hydrolase_fold"/>
</dbReference>
<dbReference type="RefSeq" id="WP_188680894.1">
    <property type="nucleotide sequence ID" value="NZ_BMGP01000007.1"/>
</dbReference>
<gene>
    <name evidence="2" type="ORF">GCM10011399_36220</name>
</gene>
<feature type="domain" description="AB hydrolase-1" evidence="1">
    <location>
        <begin position="27"/>
        <end position="272"/>
    </location>
</feature>
<comment type="caution">
    <text evidence="2">The sequence shown here is derived from an EMBL/GenBank/DDBJ whole genome shotgun (WGS) entry which is preliminary data.</text>
</comment>
<keyword evidence="2" id="KW-0378">Hydrolase</keyword>